<evidence type="ECO:0000259" key="7">
    <source>
        <dbReference type="PROSITE" id="PS51900"/>
    </source>
</evidence>
<dbReference type="Proteomes" id="UP000279994">
    <property type="component" value="Unassembled WGS sequence"/>
</dbReference>
<dbReference type="InterPro" id="IPR050090">
    <property type="entry name" value="Tyrosine_recombinase_XerCD"/>
</dbReference>
<dbReference type="PANTHER" id="PTHR30349">
    <property type="entry name" value="PHAGE INTEGRASE-RELATED"/>
    <property type="match status" value="1"/>
</dbReference>
<comment type="similarity">
    <text evidence="1">Belongs to the 'phage' integrase family.</text>
</comment>
<dbReference type="InterPro" id="IPR011010">
    <property type="entry name" value="DNA_brk_join_enz"/>
</dbReference>
<dbReference type="SUPFAM" id="SSF56349">
    <property type="entry name" value="DNA breaking-rejoining enzymes"/>
    <property type="match status" value="1"/>
</dbReference>
<dbReference type="Gene3D" id="1.10.443.10">
    <property type="entry name" value="Intergrase catalytic core"/>
    <property type="match status" value="1"/>
</dbReference>
<organism evidence="8 9">
    <name type="scientific">Nocardioides pocheonensis</name>
    <dbReference type="NCBI Taxonomy" id="661485"/>
    <lineage>
        <taxon>Bacteria</taxon>
        <taxon>Bacillati</taxon>
        <taxon>Actinomycetota</taxon>
        <taxon>Actinomycetes</taxon>
        <taxon>Propionibacteriales</taxon>
        <taxon>Nocardioidaceae</taxon>
        <taxon>Nocardioides</taxon>
    </lineage>
</organism>
<keyword evidence="9" id="KW-1185">Reference proteome</keyword>
<dbReference type="AlphaFoldDB" id="A0A3N0GI79"/>
<reference evidence="8 9" key="1">
    <citation type="submission" date="2018-11" db="EMBL/GenBank/DDBJ databases">
        <authorList>
            <person name="Li F."/>
        </authorList>
    </citation>
    <scope>NUCLEOTIDE SEQUENCE [LARGE SCALE GENOMIC DNA]</scope>
    <source>
        <strain evidence="8 9">Gsoil 818</strain>
    </source>
</reference>
<feature type="domain" description="Tyr recombinase" evidence="6">
    <location>
        <begin position="178"/>
        <end position="383"/>
    </location>
</feature>
<dbReference type="InterPro" id="IPR004107">
    <property type="entry name" value="Integrase_SAM-like_N"/>
</dbReference>
<dbReference type="CDD" id="cd01189">
    <property type="entry name" value="INT_ICEBs1_C_like"/>
    <property type="match status" value="1"/>
</dbReference>
<proteinExistence type="inferred from homology"/>
<protein>
    <submittedName>
        <fullName evidence="8">Site-specific integrase</fullName>
    </submittedName>
</protein>
<dbReference type="Pfam" id="PF14659">
    <property type="entry name" value="Phage_int_SAM_3"/>
    <property type="match status" value="1"/>
</dbReference>
<dbReference type="Gene3D" id="1.10.150.130">
    <property type="match status" value="1"/>
</dbReference>
<keyword evidence="2" id="KW-0229">DNA integration</keyword>
<dbReference type="Pfam" id="PF00589">
    <property type="entry name" value="Phage_integrase"/>
    <property type="match status" value="1"/>
</dbReference>
<dbReference type="RefSeq" id="WP_123225117.1">
    <property type="nucleotide sequence ID" value="NZ_RJSF01000047.1"/>
</dbReference>
<dbReference type="PROSITE" id="PS51900">
    <property type="entry name" value="CB"/>
    <property type="match status" value="1"/>
</dbReference>
<dbReference type="InterPro" id="IPR044068">
    <property type="entry name" value="CB"/>
</dbReference>
<evidence type="ECO:0000256" key="5">
    <source>
        <dbReference type="PROSITE-ProRule" id="PRU01248"/>
    </source>
</evidence>
<dbReference type="InterPro" id="IPR013762">
    <property type="entry name" value="Integrase-like_cat_sf"/>
</dbReference>
<dbReference type="OrthoDB" id="4326943at2"/>
<dbReference type="InterPro" id="IPR002104">
    <property type="entry name" value="Integrase_catalytic"/>
</dbReference>
<evidence type="ECO:0000256" key="2">
    <source>
        <dbReference type="ARBA" id="ARBA00022908"/>
    </source>
</evidence>
<evidence type="ECO:0000256" key="3">
    <source>
        <dbReference type="ARBA" id="ARBA00023125"/>
    </source>
</evidence>
<accession>A0A3N0GI79</accession>
<dbReference type="PROSITE" id="PS51898">
    <property type="entry name" value="TYR_RECOMBINASE"/>
    <property type="match status" value="1"/>
</dbReference>
<keyword evidence="3 5" id="KW-0238">DNA-binding</keyword>
<keyword evidence="4" id="KW-0233">DNA recombination</keyword>
<feature type="domain" description="Core-binding (CB)" evidence="7">
    <location>
        <begin position="74"/>
        <end position="157"/>
    </location>
</feature>
<dbReference type="InterPro" id="IPR010998">
    <property type="entry name" value="Integrase_recombinase_N"/>
</dbReference>
<dbReference type="EMBL" id="RJSF01000047">
    <property type="protein sequence ID" value="RNM11882.1"/>
    <property type="molecule type" value="Genomic_DNA"/>
</dbReference>
<evidence type="ECO:0000313" key="9">
    <source>
        <dbReference type="Proteomes" id="UP000279994"/>
    </source>
</evidence>
<evidence type="ECO:0000259" key="6">
    <source>
        <dbReference type="PROSITE" id="PS51898"/>
    </source>
</evidence>
<dbReference type="PANTHER" id="PTHR30349:SF41">
    <property type="entry name" value="INTEGRASE_RECOMBINASE PROTEIN MJ0367-RELATED"/>
    <property type="match status" value="1"/>
</dbReference>
<comment type="caution">
    <text evidence="8">The sequence shown here is derived from an EMBL/GenBank/DDBJ whole genome shotgun (WGS) entry which is preliminary data.</text>
</comment>
<evidence type="ECO:0000313" key="8">
    <source>
        <dbReference type="EMBL" id="RNM11882.1"/>
    </source>
</evidence>
<sequence length="399" mass="44467">MGRPRTPIGTFGEIHFERTPSGLVRARARYRDDDGQVRRVSAVGATQKTAERNLKEQLGTRTSRTNYNEITPDSSFKQLVDLWLDDLDLTGKVAESTRALYERNMRQLVLPVFEHYALREVTVGRVDRFLKALAASKSYSTAKQAKTVLSLAFGLAVRYDALRENPVRDTAKLHKPPSQAKALTIEEIEAIREAARSWRRGVGFAGPPPDGQLEQIIEVLLGTSARIGEVLAIRKCDVDVTVSPATVRICGTIVSPRGKPTHRQHHPKTQKSTRTVSVPSFVAEVLRQRLVLISEEDPDHLIFFSRNHTPLTTNNIRRRLRAVLEDVEIQGVTPHSFRRTVATFLDRASGPDLAAEMLGHTSTKITKEHYIQPDENVDPVTADILEALAPRRGGDGDVV</sequence>
<dbReference type="GO" id="GO:0006310">
    <property type="term" value="P:DNA recombination"/>
    <property type="evidence" value="ECO:0007669"/>
    <property type="project" value="UniProtKB-KW"/>
</dbReference>
<evidence type="ECO:0000256" key="4">
    <source>
        <dbReference type="ARBA" id="ARBA00023172"/>
    </source>
</evidence>
<evidence type="ECO:0000256" key="1">
    <source>
        <dbReference type="ARBA" id="ARBA00008857"/>
    </source>
</evidence>
<dbReference type="GO" id="GO:0003677">
    <property type="term" value="F:DNA binding"/>
    <property type="evidence" value="ECO:0007669"/>
    <property type="project" value="UniProtKB-UniRule"/>
</dbReference>
<name>A0A3N0GI79_9ACTN</name>
<gene>
    <name evidence="8" type="ORF">EFL26_22365</name>
</gene>
<dbReference type="GO" id="GO:0015074">
    <property type="term" value="P:DNA integration"/>
    <property type="evidence" value="ECO:0007669"/>
    <property type="project" value="UniProtKB-KW"/>
</dbReference>